<proteinExistence type="predicted"/>
<dbReference type="InterPro" id="IPR034035">
    <property type="entry name" value="Astacin-like_dom"/>
</dbReference>
<keyword evidence="3 4" id="KW-0645">Protease</keyword>
<feature type="binding site" evidence="3">
    <location>
        <position position="155"/>
    </location>
    <ligand>
        <name>Zn(2+)</name>
        <dbReference type="ChEBI" id="CHEBI:29105"/>
        <note>catalytic</note>
    </ligand>
</feature>
<dbReference type="SUPFAM" id="SSF55486">
    <property type="entry name" value="Metalloproteases ('zincins'), catalytic domain"/>
    <property type="match status" value="1"/>
</dbReference>
<feature type="active site" evidence="3">
    <location>
        <position position="156"/>
    </location>
</feature>
<comment type="cofactor">
    <cofactor evidence="3 4">
        <name>Zn(2+)</name>
        <dbReference type="ChEBI" id="CHEBI:29105"/>
    </cofactor>
    <text evidence="3 4">Binds 1 zinc ion per subunit.</text>
</comment>
<dbReference type="GO" id="GO:0004222">
    <property type="term" value="F:metalloendopeptidase activity"/>
    <property type="evidence" value="ECO:0007669"/>
    <property type="project" value="UniProtKB-UniRule"/>
</dbReference>
<comment type="subunit">
    <text evidence="1">Monomer.</text>
</comment>
<evidence type="ECO:0000313" key="6">
    <source>
        <dbReference type="EMBL" id="KFM66124.1"/>
    </source>
</evidence>
<dbReference type="InterPro" id="IPR001506">
    <property type="entry name" value="Peptidase_M12A"/>
</dbReference>
<dbReference type="Gene3D" id="3.40.390.10">
    <property type="entry name" value="Collagenase (Catalytic Domain)"/>
    <property type="match status" value="1"/>
</dbReference>
<sequence>MNQSYSHFVSFTRVNMKLFVVLAFALTTVVFAEVDDEELSRIAMQNPDLFGGDMAGIDGPNDPERNAIPQTRYRWPGAKVPYVIDSSLSTKTDLILRGMKNYHDRTCVKFVPRTVEQDYIRIFSGQGCYSNVGRIGGQQPVSLGVGCHYVGTVVHELAHALGFYHEQNRSDRDQFLIIYLENVRRGMESNFVKLSYAQNLLFTPFDYDSVMIYGNKAFSKDGRSDTMVAKNGQKLLDPYYKQGMT</sequence>
<keyword evidence="3 4" id="KW-0482">Metalloprotease</keyword>
<dbReference type="SMART" id="SM00235">
    <property type="entry name" value="ZnMc"/>
    <property type="match status" value="1"/>
</dbReference>
<keyword evidence="3 4" id="KW-0378">Hydrolase</keyword>
<feature type="binding site" evidence="3">
    <location>
        <position position="165"/>
    </location>
    <ligand>
        <name>Zn(2+)</name>
        <dbReference type="ChEBI" id="CHEBI:29105"/>
        <note>catalytic</note>
    </ligand>
</feature>
<evidence type="ECO:0000256" key="1">
    <source>
        <dbReference type="ARBA" id="ARBA00011245"/>
    </source>
</evidence>
<evidence type="ECO:0000256" key="4">
    <source>
        <dbReference type="RuleBase" id="RU361183"/>
    </source>
</evidence>
<accession>A0A087TLY5</accession>
<evidence type="ECO:0000313" key="7">
    <source>
        <dbReference type="Proteomes" id="UP000054359"/>
    </source>
</evidence>
<dbReference type="GO" id="GO:0008270">
    <property type="term" value="F:zinc ion binding"/>
    <property type="evidence" value="ECO:0007669"/>
    <property type="project" value="UniProtKB-UniRule"/>
</dbReference>
<dbReference type="STRING" id="407821.A0A087TLY5"/>
<protein>
    <recommendedName>
        <fullName evidence="4">Metalloendopeptidase</fullName>
        <ecNumber evidence="4">3.4.24.-</ecNumber>
    </recommendedName>
</protein>
<name>A0A087TLY5_STEMI</name>
<keyword evidence="4" id="KW-0732">Signal</keyword>
<keyword evidence="3 4" id="KW-0479">Metal-binding</keyword>
<dbReference type="Proteomes" id="UP000054359">
    <property type="component" value="Unassembled WGS sequence"/>
</dbReference>
<dbReference type="PANTHER" id="PTHR10127">
    <property type="entry name" value="DISCOIDIN, CUB, EGF, LAMININ , AND ZINC METALLOPROTEASE DOMAIN CONTAINING"/>
    <property type="match status" value="1"/>
</dbReference>
<dbReference type="InterPro" id="IPR006026">
    <property type="entry name" value="Peptidase_Metallo"/>
</dbReference>
<dbReference type="Pfam" id="PF01400">
    <property type="entry name" value="Astacin"/>
    <property type="match status" value="1"/>
</dbReference>
<dbReference type="OMA" id="WIYPQNI"/>
<feature type="chain" id="PRO_5005106661" description="Metalloendopeptidase" evidence="4">
    <location>
        <begin position="33"/>
        <end position="245"/>
    </location>
</feature>
<dbReference type="GO" id="GO:0006508">
    <property type="term" value="P:proteolysis"/>
    <property type="evidence" value="ECO:0007669"/>
    <property type="project" value="UniProtKB-KW"/>
</dbReference>
<dbReference type="AlphaFoldDB" id="A0A087TLY5"/>
<comment type="caution">
    <text evidence="3">Lacks conserved residue(s) required for the propagation of feature annotation.</text>
</comment>
<comment type="function">
    <text evidence="2">Zinc metalloprotease. Provoques deadhesion of endothelial cells from cell cultures, and also degradation of fibronectin, fibrinogen and gelatin in vitro. Its role in the venom is not fully understood but it might act as a spreading factor that facilitates diffusion of other venom toxins. Alternatively, it might be involved in the proteolytic processing of other venom toxins or it might play a role in extra-oral digestion of prey.</text>
</comment>
<dbReference type="InterPro" id="IPR024079">
    <property type="entry name" value="MetalloPept_cat_dom_sf"/>
</dbReference>
<dbReference type="EMBL" id="KK115830">
    <property type="protein sequence ID" value="KFM66124.1"/>
    <property type="molecule type" value="Genomic_DNA"/>
</dbReference>
<evidence type="ECO:0000259" key="5">
    <source>
        <dbReference type="PROSITE" id="PS51864"/>
    </source>
</evidence>
<evidence type="ECO:0000256" key="3">
    <source>
        <dbReference type="PROSITE-ProRule" id="PRU01211"/>
    </source>
</evidence>
<evidence type="ECO:0000256" key="2">
    <source>
        <dbReference type="ARBA" id="ARBA00025529"/>
    </source>
</evidence>
<dbReference type="MEROPS" id="M12.032"/>
<dbReference type="PROSITE" id="PS51864">
    <property type="entry name" value="ASTACIN"/>
    <property type="match status" value="1"/>
</dbReference>
<dbReference type="CDD" id="cd04280">
    <property type="entry name" value="ZnMc_astacin_like"/>
    <property type="match status" value="1"/>
</dbReference>
<organism evidence="6 7">
    <name type="scientific">Stegodyphus mimosarum</name>
    <name type="common">African social velvet spider</name>
    <dbReference type="NCBI Taxonomy" id="407821"/>
    <lineage>
        <taxon>Eukaryota</taxon>
        <taxon>Metazoa</taxon>
        <taxon>Ecdysozoa</taxon>
        <taxon>Arthropoda</taxon>
        <taxon>Chelicerata</taxon>
        <taxon>Arachnida</taxon>
        <taxon>Araneae</taxon>
        <taxon>Araneomorphae</taxon>
        <taxon>Entelegynae</taxon>
        <taxon>Eresoidea</taxon>
        <taxon>Eresidae</taxon>
        <taxon>Stegodyphus</taxon>
    </lineage>
</organism>
<gene>
    <name evidence="6" type="ORF">X975_02724</name>
</gene>
<dbReference type="EC" id="3.4.24.-" evidence="4"/>
<feature type="domain" description="Peptidase M12A" evidence="5">
    <location>
        <begin position="66"/>
        <end position="245"/>
    </location>
</feature>
<reference evidence="6 7" key="1">
    <citation type="submission" date="2013-11" db="EMBL/GenBank/DDBJ databases">
        <title>Genome sequencing of Stegodyphus mimosarum.</title>
        <authorList>
            <person name="Bechsgaard J."/>
        </authorList>
    </citation>
    <scope>NUCLEOTIDE SEQUENCE [LARGE SCALE GENOMIC DNA]</scope>
</reference>
<dbReference type="PRINTS" id="PR00480">
    <property type="entry name" value="ASTACIN"/>
</dbReference>
<keyword evidence="7" id="KW-1185">Reference proteome</keyword>
<feature type="signal peptide" evidence="4">
    <location>
        <begin position="1"/>
        <end position="32"/>
    </location>
</feature>
<feature type="non-terminal residue" evidence="6">
    <location>
        <position position="245"/>
    </location>
</feature>
<dbReference type="OrthoDB" id="291007at2759"/>
<feature type="binding site" evidence="3">
    <location>
        <position position="159"/>
    </location>
    <ligand>
        <name>Zn(2+)</name>
        <dbReference type="ChEBI" id="CHEBI:29105"/>
        <note>catalytic</note>
    </ligand>
</feature>
<dbReference type="PANTHER" id="PTHR10127:SF883">
    <property type="entry name" value="ZINC METALLOPROTEINASE NAS-8"/>
    <property type="match status" value="1"/>
</dbReference>
<keyword evidence="3 4" id="KW-0862">Zinc</keyword>